<keyword evidence="2" id="KW-1185">Reference proteome</keyword>
<dbReference type="OrthoDB" id="8421861at2"/>
<protein>
    <submittedName>
        <fullName evidence="1">Uncharacterized protein</fullName>
    </submittedName>
</protein>
<proteinExistence type="predicted"/>
<name>A0A366DMK8_9HYPH</name>
<organism evidence="1 2">
    <name type="scientific">Pseudochrobactrum asaccharolyticum</name>
    <dbReference type="NCBI Taxonomy" id="354351"/>
    <lineage>
        <taxon>Bacteria</taxon>
        <taxon>Pseudomonadati</taxon>
        <taxon>Pseudomonadota</taxon>
        <taxon>Alphaproteobacteria</taxon>
        <taxon>Hyphomicrobiales</taxon>
        <taxon>Brucellaceae</taxon>
        <taxon>Pseudochrobactrum</taxon>
    </lineage>
</organism>
<dbReference type="EMBL" id="QNRH01000013">
    <property type="protein sequence ID" value="RBO90468.1"/>
    <property type="molecule type" value="Genomic_DNA"/>
</dbReference>
<evidence type="ECO:0000313" key="1">
    <source>
        <dbReference type="EMBL" id="RBO90468.1"/>
    </source>
</evidence>
<dbReference type="AlphaFoldDB" id="A0A366DMK8"/>
<evidence type="ECO:0000313" key="2">
    <source>
        <dbReference type="Proteomes" id="UP000252893"/>
    </source>
</evidence>
<dbReference type="Proteomes" id="UP000252893">
    <property type="component" value="Unassembled WGS sequence"/>
</dbReference>
<accession>A0A366DMK8</accession>
<sequence>MSTQVNGKGKHSERDLYVAWVLWLIGMSEPKIATVLMKRPKQISGIINRSPYANRSAMSDDERQDKLNELLLIRIDSSGQPVDGGLLDRIPMQVIQLRGRQKK</sequence>
<gene>
    <name evidence="1" type="ORF">DFR47_11329</name>
</gene>
<dbReference type="RefSeq" id="WP_113946222.1">
    <property type="nucleotide sequence ID" value="NZ_JBHEEG010000005.1"/>
</dbReference>
<comment type="caution">
    <text evidence="1">The sequence shown here is derived from an EMBL/GenBank/DDBJ whole genome shotgun (WGS) entry which is preliminary data.</text>
</comment>
<reference evidence="1 2" key="1">
    <citation type="submission" date="2018-06" db="EMBL/GenBank/DDBJ databases">
        <title>Genomic Encyclopedia of Type Strains, Phase IV (KMG-IV): sequencing the most valuable type-strain genomes for metagenomic binning, comparative biology and taxonomic classification.</title>
        <authorList>
            <person name="Goeker M."/>
        </authorList>
    </citation>
    <scope>NUCLEOTIDE SEQUENCE [LARGE SCALE GENOMIC DNA]</scope>
    <source>
        <strain evidence="1 2">DSM 25619</strain>
    </source>
</reference>